<accession>D5WQX0</accession>
<evidence type="ECO:0000313" key="1">
    <source>
        <dbReference type="EMBL" id="ADG06729.1"/>
    </source>
</evidence>
<dbReference type="InterPro" id="IPR042557">
    <property type="entry name" value="SCO4226"/>
</dbReference>
<name>D5WQX0_KYRT2</name>
<reference evidence="1 2" key="1">
    <citation type="journal article" date="2011" name="Stand. Genomic Sci.">
        <title>Complete genome sequence of the thermophilic, hydrogen-oxidizing Bacillus tusciae type strain (T2) and reclassification in the new genus, Kyrpidia gen. nov. as Kyrpidia tusciae comb. nov. and emendation of the family Alicyclobacillaceae da Costa and Rainey, 2010.</title>
        <authorList>
            <person name="Klenk H.P."/>
            <person name="Lapidus A."/>
            <person name="Chertkov O."/>
            <person name="Copeland A."/>
            <person name="Del Rio T.G."/>
            <person name="Nolan M."/>
            <person name="Lucas S."/>
            <person name="Chen F."/>
            <person name="Tice H."/>
            <person name="Cheng J.F."/>
            <person name="Han C."/>
            <person name="Bruce D."/>
            <person name="Goodwin L."/>
            <person name="Pitluck S."/>
            <person name="Pati A."/>
            <person name="Ivanova N."/>
            <person name="Mavromatis K."/>
            <person name="Daum C."/>
            <person name="Chen A."/>
            <person name="Palaniappan K."/>
            <person name="Chang Y.J."/>
            <person name="Land M."/>
            <person name="Hauser L."/>
            <person name="Jeffries C.D."/>
            <person name="Detter J.C."/>
            <person name="Rohde M."/>
            <person name="Abt B."/>
            <person name="Pukall R."/>
            <person name="Goker M."/>
            <person name="Bristow J."/>
            <person name="Markowitz V."/>
            <person name="Hugenholtz P."/>
            <person name="Eisen J.A."/>
        </authorList>
    </citation>
    <scope>NUCLEOTIDE SEQUENCE [LARGE SCALE GENOMIC DNA]</scope>
    <source>
        <strain evidence="1 2">DSM 2912</strain>
    </source>
</reference>
<dbReference type="EMBL" id="CP002017">
    <property type="protein sequence ID" value="ADG06729.1"/>
    <property type="molecule type" value="Genomic_DNA"/>
</dbReference>
<dbReference type="OrthoDB" id="9800027at2"/>
<dbReference type="Proteomes" id="UP000002368">
    <property type="component" value="Chromosome"/>
</dbReference>
<evidence type="ECO:0000313" key="2">
    <source>
        <dbReference type="Proteomes" id="UP000002368"/>
    </source>
</evidence>
<dbReference type="InterPro" id="IPR025336">
    <property type="entry name" value="SCO4226-like"/>
</dbReference>
<keyword evidence="2" id="KW-1185">Reference proteome</keyword>
<dbReference type="eggNOG" id="ENOG5032RK9">
    <property type="taxonomic scope" value="Bacteria"/>
</dbReference>
<dbReference type="HOGENOM" id="CLU_163976_0_0_9"/>
<dbReference type="Pfam" id="PF14026">
    <property type="entry name" value="SCO4226-like"/>
    <property type="match status" value="1"/>
</dbReference>
<organism evidence="1 2">
    <name type="scientific">Kyrpidia tusciae (strain DSM 2912 / NBRC 15312 / T2)</name>
    <name type="common">Bacillus tusciae</name>
    <dbReference type="NCBI Taxonomy" id="562970"/>
    <lineage>
        <taxon>Bacteria</taxon>
        <taxon>Bacillati</taxon>
        <taxon>Bacillota</taxon>
        <taxon>Bacilli</taxon>
        <taxon>Bacillales</taxon>
        <taxon>Alicyclobacillaceae</taxon>
        <taxon>Kyrpidia</taxon>
    </lineage>
</organism>
<protein>
    <recommendedName>
        <fullName evidence="3">DUF4242 domain-containing protein</fullName>
    </recommendedName>
</protein>
<dbReference type="Gene3D" id="3.30.70.3090">
    <property type="entry name" value="ORF SCO4226, nickel-binding ferredoxin-like monomer"/>
    <property type="match status" value="1"/>
</dbReference>
<gene>
    <name evidence="1" type="ordered locus">Btus_2039</name>
</gene>
<proteinExistence type="predicted"/>
<dbReference type="KEGG" id="bts:Btus_2039"/>
<dbReference type="AlphaFoldDB" id="D5WQX0"/>
<sequence length="90" mass="10284">MPKFIVERTIPGAGELSQEDLHQIAKKSNQVLKDLGPDIQWIQSYVADDKLYCVYRAKTEDQIREHAQKGGFPVDRIQVIRDMIDPTTGE</sequence>
<dbReference type="STRING" id="562970.Btus_2039"/>
<evidence type="ECO:0008006" key="3">
    <source>
        <dbReference type="Google" id="ProtNLM"/>
    </source>
</evidence>
<dbReference type="RefSeq" id="WP_013076015.1">
    <property type="nucleotide sequence ID" value="NC_014098.1"/>
</dbReference>